<evidence type="ECO:0008006" key="3">
    <source>
        <dbReference type="Google" id="ProtNLM"/>
    </source>
</evidence>
<accession>A0A2H0LLC9</accession>
<dbReference type="CDD" id="cd06153">
    <property type="entry name" value="YjgF_YER057c_UK114_like_5"/>
    <property type="match status" value="1"/>
</dbReference>
<dbReference type="PANTHER" id="PTHR11803:SF39">
    <property type="entry name" value="2-IMINOBUTANOATE_2-IMINOPROPANOATE DEAMINASE"/>
    <property type="match status" value="1"/>
</dbReference>
<dbReference type="InterPro" id="IPR006175">
    <property type="entry name" value="YjgF/YER057c/UK114"/>
</dbReference>
<evidence type="ECO:0000313" key="1">
    <source>
        <dbReference type="EMBL" id="PIQ85213.1"/>
    </source>
</evidence>
<name>A0A2H0LLC9_9BACT</name>
<dbReference type="SUPFAM" id="SSF55298">
    <property type="entry name" value="YjgF-like"/>
    <property type="match status" value="2"/>
</dbReference>
<comment type="caution">
    <text evidence="1">The sequence shown here is derived from an EMBL/GenBank/DDBJ whole genome shotgun (WGS) entry which is preliminary data.</text>
</comment>
<dbReference type="AlphaFoldDB" id="A0A2H0LLC9"/>
<dbReference type="GO" id="GO:0019239">
    <property type="term" value="F:deaminase activity"/>
    <property type="evidence" value="ECO:0007669"/>
    <property type="project" value="TreeGrafter"/>
</dbReference>
<dbReference type="PANTHER" id="PTHR11803">
    <property type="entry name" value="2-IMINOBUTANOATE/2-IMINOPROPANOATE DEAMINASE RIDA"/>
    <property type="match status" value="1"/>
</dbReference>
<dbReference type="InterPro" id="IPR035959">
    <property type="entry name" value="RutC-like_sf"/>
</dbReference>
<protein>
    <recommendedName>
        <fullName evidence="3">Translation initiation inhibitor</fullName>
    </recommendedName>
</protein>
<sequence>MNQSVAHNRIKVSTFENGVGSKEIYITMKGIPDLSFSDQVKQLELTYNSVLKDLGLNQNTEVFRRFFLSDAVNQFMELFDSAIYRQPHDYAGAATSIIQQSALPDSKVALESYHVRFSSDVFRQKLPIQNRCHANGLRISHQGYDYMWLANLGWGTCEEGGDVFQQTTKSFDALIADLDQISSSLSNDVVRTWIYIRDVDKYYKSMVEARKQVFIREGLTPATRFLASTGIEGKSFCPHLDFLMDVIAIKGLSPGQMVQLDVPHMMNSPHEYGVTFERAAQVFFGDRTHIHLSGTASIDSEGRVLHPGNISKQLDRTFENIAALLERGNASLGDLALMNVYLRDVGDASSVQSYLENMAIDVPYQLLHAPVCRPEWLVEIDGVAITRHQDKKYRPY</sequence>
<dbReference type="GO" id="GO:0005829">
    <property type="term" value="C:cytosol"/>
    <property type="evidence" value="ECO:0007669"/>
    <property type="project" value="TreeGrafter"/>
</dbReference>
<dbReference type="Pfam" id="PF01042">
    <property type="entry name" value="Ribonuc_L-PSP"/>
    <property type="match status" value="1"/>
</dbReference>
<dbReference type="Gene3D" id="3.30.1330.40">
    <property type="entry name" value="RutC-like"/>
    <property type="match status" value="2"/>
</dbReference>
<organism evidence="1 2">
    <name type="scientific">Candidatus Abzuiibacterium crystallinum</name>
    <dbReference type="NCBI Taxonomy" id="1974748"/>
    <lineage>
        <taxon>Bacteria</taxon>
        <taxon>Pseudomonadati</taxon>
        <taxon>Candidatus Omnitrophota</taxon>
        <taxon>Candidatus Abzuiibacterium</taxon>
    </lineage>
</organism>
<dbReference type="CDD" id="cd00448">
    <property type="entry name" value="YjgF_YER057c_UK114_family"/>
    <property type="match status" value="1"/>
</dbReference>
<dbReference type="Proteomes" id="UP000230859">
    <property type="component" value="Unassembled WGS sequence"/>
</dbReference>
<reference evidence="1 2" key="1">
    <citation type="submission" date="2017-09" db="EMBL/GenBank/DDBJ databases">
        <title>Depth-based differentiation of microbial function through sediment-hosted aquifers and enrichment of novel symbionts in the deep terrestrial subsurface.</title>
        <authorList>
            <person name="Probst A.J."/>
            <person name="Ladd B."/>
            <person name="Jarett J.K."/>
            <person name="Geller-Mcgrath D.E."/>
            <person name="Sieber C.M."/>
            <person name="Emerson J.B."/>
            <person name="Anantharaman K."/>
            <person name="Thomas B.C."/>
            <person name="Malmstrom R."/>
            <person name="Stieglmeier M."/>
            <person name="Klingl A."/>
            <person name="Woyke T."/>
            <person name="Ryan C.M."/>
            <person name="Banfield J.F."/>
        </authorList>
    </citation>
    <scope>NUCLEOTIDE SEQUENCE [LARGE SCALE GENOMIC DNA]</scope>
    <source>
        <strain evidence="1">CG11_big_fil_rev_8_21_14_0_20_45_26</strain>
    </source>
</reference>
<evidence type="ECO:0000313" key="2">
    <source>
        <dbReference type="Proteomes" id="UP000230859"/>
    </source>
</evidence>
<gene>
    <name evidence="1" type="ORF">COV74_09650</name>
</gene>
<proteinExistence type="predicted"/>
<dbReference type="EMBL" id="PCVY01000072">
    <property type="protein sequence ID" value="PIQ85213.1"/>
    <property type="molecule type" value="Genomic_DNA"/>
</dbReference>